<comment type="subcellular location">
    <subcellularLocation>
        <location evidence="11">Cytoplasm</location>
    </subcellularLocation>
    <subcellularLocation>
        <location evidence="2 11">Golgi apparatus membrane</location>
        <topology evidence="2 11">Peripheral membrane protein</topology>
        <orientation evidence="11">Cytoplasmic side</orientation>
    </subcellularLocation>
    <subcellularLocation>
        <location evidence="11">Cytoplasmic vesicle</location>
        <location evidence="11">COPI-coated vesicle membrane</location>
        <topology evidence="11">Peripheral membrane protein</topology>
        <orientation evidence="11">Cytoplasmic side</orientation>
    </subcellularLocation>
    <subcellularLocation>
        <location evidence="1">Cytoplasmic vesicle membrane</location>
    </subcellularLocation>
    <subcellularLocation>
        <location evidence="10">Endomembrane system</location>
        <topology evidence="10">Peripheral membrane protein</topology>
        <orientation evidence="10">Cytoplasmic side</orientation>
    </subcellularLocation>
</comment>
<keyword evidence="9 11" id="KW-0968">Cytoplasmic vesicle</keyword>
<evidence type="ECO:0000256" key="9">
    <source>
        <dbReference type="ARBA" id="ARBA00023329"/>
    </source>
</evidence>
<evidence type="ECO:0000256" key="1">
    <source>
        <dbReference type="ARBA" id="ARBA00004156"/>
    </source>
</evidence>
<keyword evidence="5 11" id="KW-0813">Transport</keyword>
<accession>A0ABQ5HQR1</accession>
<keyword evidence="8 11" id="KW-0472">Membrane</keyword>
<evidence type="ECO:0000313" key="13">
    <source>
        <dbReference type="Proteomes" id="UP001151760"/>
    </source>
</evidence>
<reference evidence="12" key="2">
    <citation type="submission" date="2022-01" db="EMBL/GenBank/DDBJ databases">
        <authorList>
            <person name="Yamashiro T."/>
            <person name="Shiraishi A."/>
            <person name="Satake H."/>
            <person name="Nakayama K."/>
        </authorList>
    </citation>
    <scope>NUCLEOTIDE SEQUENCE</scope>
</reference>
<dbReference type="PANTHER" id="PTHR11043">
    <property type="entry name" value="ZETA-COAT PROTEIN"/>
    <property type="match status" value="1"/>
</dbReference>
<sequence>MSSSLAVTSSGLSSDVSDAGLPHGVDKCRDQGRGCVFRSQTAVTVAAAHCDLFAFKRGTPHVDESDEMLSRGFKDQIYDVYRYLPLELQESCPFVKNILLLDSEGCRVTVKYSDDWPTNGAKEAYEKSVFTTTQKTKERTEGMLTNFVTLL</sequence>
<protein>
    <recommendedName>
        <fullName evidence="11">Coatomer subunit zeta</fullName>
    </recommendedName>
</protein>
<comment type="caution">
    <text evidence="12">The sequence shown here is derived from an EMBL/GenBank/DDBJ whole genome shotgun (WGS) entry which is preliminary data.</text>
</comment>
<keyword evidence="11" id="KW-0931">ER-Golgi transport</keyword>
<comment type="subunit">
    <text evidence="4 11">Oligomeric complex that consists of at least the alpha, beta, beta', gamma, delta, epsilon and zeta subunits.</text>
</comment>
<organism evidence="12 13">
    <name type="scientific">Tanacetum coccineum</name>
    <dbReference type="NCBI Taxonomy" id="301880"/>
    <lineage>
        <taxon>Eukaryota</taxon>
        <taxon>Viridiplantae</taxon>
        <taxon>Streptophyta</taxon>
        <taxon>Embryophyta</taxon>
        <taxon>Tracheophyta</taxon>
        <taxon>Spermatophyta</taxon>
        <taxon>Magnoliopsida</taxon>
        <taxon>eudicotyledons</taxon>
        <taxon>Gunneridae</taxon>
        <taxon>Pentapetalae</taxon>
        <taxon>asterids</taxon>
        <taxon>campanulids</taxon>
        <taxon>Asterales</taxon>
        <taxon>Asteraceae</taxon>
        <taxon>Asteroideae</taxon>
        <taxon>Anthemideae</taxon>
        <taxon>Anthemidinae</taxon>
        <taxon>Tanacetum</taxon>
    </lineage>
</organism>
<comment type="function">
    <text evidence="11">The zeta subunit may be involved in regulating the coat assembly and, hence, the rate of biosynthetic protein transport due to its association-dissociation properties with the coatomer complex.</text>
</comment>
<name>A0ABQ5HQR1_9ASTR</name>
<proteinExistence type="inferred from homology"/>
<evidence type="ECO:0000256" key="3">
    <source>
        <dbReference type="ARBA" id="ARBA00006972"/>
    </source>
</evidence>
<keyword evidence="11" id="KW-0963">Cytoplasm</keyword>
<evidence type="ECO:0000256" key="10">
    <source>
        <dbReference type="ARBA" id="ARBA00029433"/>
    </source>
</evidence>
<dbReference type="InterPro" id="IPR039652">
    <property type="entry name" value="Coatomer_zeta"/>
</dbReference>
<evidence type="ECO:0000256" key="7">
    <source>
        <dbReference type="ARBA" id="ARBA00023034"/>
    </source>
</evidence>
<keyword evidence="6 11" id="KW-0653">Protein transport</keyword>
<reference evidence="12" key="1">
    <citation type="journal article" date="2022" name="Int. J. Mol. Sci.">
        <title>Draft Genome of Tanacetum Coccineum: Genomic Comparison of Closely Related Tanacetum-Family Plants.</title>
        <authorList>
            <person name="Yamashiro T."/>
            <person name="Shiraishi A."/>
            <person name="Nakayama K."/>
            <person name="Satake H."/>
        </authorList>
    </citation>
    <scope>NUCLEOTIDE SEQUENCE</scope>
</reference>
<comment type="similarity">
    <text evidence="3 11">Belongs to the adaptor complexes small subunit family.</text>
</comment>
<evidence type="ECO:0000256" key="11">
    <source>
        <dbReference type="RuleBase" id="RU366053"/>
    </source>
</evidence>
<gene>
    <name evidence="12" type="ORF">Tco_1078646</name>
</gene>
<dbReference type="EMBL" id="BQNB010019861">
    <property type="protein sequence ID" value="GJT89801.1"/>
    <property type="molecule type" value="Genomic_DNA"/>
</dbReference>
<evidence type="ECO:0000256" key="8">
    <source>
        <dbReference type="ARBA" id="ARBA00023136"/>
    </source>
</evidence>
<dbReference type="PANTHER" id="PTHR11043:SF0">
    <property type="entry name" value="COATOMER SUBUNIT ZETA"/>
    <property type="match status" value="1"/>
</dbReference>
<keyword evidence="7 11" id="KW-0333">Golgi apparatus</keyword>
<keyword evidence="13" id="KW-1185">Reference proteome</keyword>
<evidence type="ECO:0000256" key="4">
    <source>
        <dbReference type="ARBA" id="ARBA00011775"/>
    </source>
</evidence>
<dbReference type="Proteomes" id="UP001151760">
    <property type="component" value="Unassembled WGS sequence"/>
</dbReference>
<evidence type="ECO:0000256" key="6">
    <source>
        <dbReference type="ARBA" id="ARBA00022927"/>
    </source>
</evidence>
<evidence type="ECO:0000256" key="5">
    <source>
        <dbReference type="ARBA" id="ARBA00022448"/>
    </source>
</evidence>
<evidence type="ECO:0000256" key="2">
    <source>
        <dbReference type="ARBA" id="ARBA00004395"/>
    </source>
</evidence>
<evidence type="ECO:0000313" key="12">
    <source>
        <dbReference type="EMBL" id="GJT89801.1"/>
    </source>
</evidence>